<organism evidence="1 2">
    <name type="scientific">Tepidimicrobium xylanilyticum</name>
    <dbReference type="NCBI Taxonomy" id="1123352"/>
    <lineage>
        <taxon>Bacteria</taxon>
        <taxon>Bacillati</taxon>
        <taxon>Bacillota</taxon>
        <taxon>Tissierellia</taxon>
        <taxon>Tissierellales</taxon>
        <taxon>Tepidimicrobiaceae</taxon>
        <taxon>Tepidimicrobium</taxon>
    </lineage>
</organism>
<reference evidence="1 2" key="1">
    <citation type="submission" date="2016-10" db="EMBL/GenBank/DDBJ databases">
        <authorList>
            <person name="de Groot N.N."/>
        </authorList>
    </citation>
    <scope>NUCLEOTIDE SEQUENCE [LARGE SCALE GENOMIC DNA]</scope>
    <source>
        <strain evidence="1 2">DSM 23310</strain>
    </source>
</reference>
<keyword evidence="2" id="KW-1185">Reference proteome</keyword>
<dbReference type="EMBL" id="FNNG01000016">
    <property type="protein sequence ID" value="SDX70076.1"/>
    <property type="molecule type" value="Genomic_DNA"/>
</dbReference>
<protein>
    <recommendedName>
        <fullName evidence="3">Homeodomain-like domain-containing protein</fullName>
    </recommendedName>
</protein>
<dbReference type="OrthoDB" id="1708214at2"/>
<evidence type="ECO:0000313" key="1">
    <source>
        <dbReference type="EMBL" id="SDX70076.1"/>
    </source>
</evidence>
<evidence type="ECO:0000313" key="2">
    <source>
        <dbReference type="Proteomes" id="UP000198828"/>
    </source>
</evidence>
<sequence>MNNRLKFFSNRDKNGIDLHDLYELIELGLDKDEISKELGISKAYIRRIMKDYYKDYQGE</sequence>
<dbReference type="RefSeq" id="WP_093754674.1">
    <property type="nucleotide sequence ID" value="NZ_BSYN01000010.1"/>
</dbReference>
<accession>A0A1H3DUI5</accession>
<name>A0A1H3DUI5_9FIRM</name>
<dbReference type="Proteomes" id="UP000198828">
    <property type="component" value="Unassembled WGS sequence"/>
</dbReference>
<dbReference type="AlphaFoldDB" id="A0A1H3DUI5"/>
<evidence type="ECO:0008006" key="3">
    <source>
        <dbReference type="Google" id="ProtNLM"/>
    </source>
</evidence>
<proteinExistence type="predicted"/>
<gene>
    <name evidence="1" type="ORF">SAMN05660923_02774</name>
</gene>